<name>A0AAD8VNG1_LOLMU</name>
<keyword evidence="3" id="KW-1185">Reference proteome</keyword>
<feature type="compositionally biased region" description="Basic and acidic residues" evidence="1">
    <location>
        <begin position="135"/>
        <end position="146"/>
    </location>
</feature>
<gene>
    <name evidence="2" type="ORF">QYE76_035424</name>
</gene>
<reference evidence="2" key="1">
    <citation type="submission" date="2023-07" db="EMBL/GenBank/DDBJ databases">
        <title>A chromosome-level genome assembly of Lolium multiflorum.</title>
        <authorList>
            <person name="Chen Y."/>
            <person name="Copetti D."/>
            <person name="Kolliker R."/>
            <person name="Studer B."/>
        </authorList>
    </citation>
    <scope>NUCLEOTIDE SEQUENCE</scope>
    <source>
        <strain evidence="2">02402/16</strain>
        <tissue evidence="2">Leaf</tissue>
    </source>
</reference>
<dbReference type="EMBL" id="JAUUTY010000007">
    <property type="protein sequence ID" value="KAK1611751.1"/>
    <property type="molecule type" value="Genomic_DNA"/>
</dbReference>
<evidence type="ECO:0000313" key="3">
    <source>
        <dbReference type="Proteomes" id="UP001231189"/>
    </source>
</evidence>
<sequence>MMVEMMMMVMEMMSSSMTVTMASISSRREFPGSQPGELFSLGVLRPQAAVTLREKKMDVVDIVSWREYEALRNEMRRKFREQGERLNEDIQKVTKNLDATNETVNTIQEQMTDVQRNLQALALAIDNLTQKQQQSHHEDEESNHDNFDEEPAAEERGVGCGVGRGARGRGFVPVGAA</sequence>
<protein>
    <submittedName>
        <fullName evidence="2">Uncharacterized protein</fullName>
    </submittedName>
</protein>
<dbReference type="AlphaFoldDB" id="A0AAD8VNG1"/>
<feature type="region of interest" description="Disordered" evidence="1">
    <location>
        <begin position="129"/>
        <end position="177"/>
    </location>
</feature>
<organism evidence="2 3">
    <name type="scientific">Lolium multiflorum</name>
    <name type="common">Italian ryegrass</name>
    <name type="synonym">Lolium perenne subsp. multiflorum</name>
    <dbReference type="NCBI Taxonomy" id="4521"/>
    <lineage>
        <taxon>Eukaryota</taxon>
        <taxon>Viridiplantae</taxon>
        <taxon>Streptophyta</taxon>
        <taxon>Embryophyta</taxon>
        <taxon>Tracheophyta</taxon>
        <taxon>Spermatophyta</taxon>
        <taxon>Magnoliopsida</taxon>
        <taxon>Liliopsida</taxon>
        <taxon>Poales</taxon>
        <taxon>Poaceae</taxon>
        <taxon>BOP clade</taxon>
        <taxon>Pooideae</taxon>
        <taxon>Poodae</taxon>
        <taxon>Poeae</taxon>
        <taxon>Poeae Chloroplast Group 2 (Poeae type)</taxon>
        <taxon>Loliodinae</taxon>
        <taxon>Loliinae</taxon>
        <taxon>Lolium</taxon>
    </lineage>
</organism>
<evidence type="ECO:0000256" key="1">
    <source>
        <dbReference type="SAM" id="MobiDB-lite"/>
    </source>
</evidence>
<accession>A0AAD8VNG1</accession>
<comment type="caution">
    <text evidence="2">The sequence shown here is derived from an EMBL/GenBank/DDBJ whole genome shotgun (WGS) entry which is preliminary data.</text>
</comment>
<dbReference type="Proteomes" id="UP001231189">
    <property type="component" value="Unassembled WGS sequence"/>
</dbReference>
<evidence type="ECO:0000313" key="2">
    <source>
        <dbReference type="EMBL" id="KAK1611751.1"/>
    </source>
</evidence>
<proteinExistence type="predicted"/>